<protein>
    <submittedName>
        <fullName evidence="2">Pentatricopeptide repeat-containing protein chloroplastic</fullName>
    </submittedName>
</protein>
<dbReference type="AlphaFoldDB" id="A0A2Z7CRW0"/>
<evidence type="ECO:0000313" key="2">
    <source>
        <dbReference type="EMBL" id="KZV47404.1"/>
    </source>
</evidence>
<dbReference type="InterPro" id="IPR011990">
    <property type="entry name" value="TPR-like_helical_dom_sf"/>
</dbReference>
<sequence>MSRSTSVSMLSRRVYWIITEKTQPLSSKYSTMMHSPDQMQSNPFSLKSPRDRIKYNSTHFQHNDSATSVSHQIGENVPRKDKITFLVKTLMDLKDSKEVVYSTLDAWVAWERNFPIGALKNVLLILEKDQQWHRMIQVIKWMLSKGQGNTRGTYGQLIQALDMDDRAEEAYDIWKKKLAFDLHSVPWKLCKLMISIYYRNNRLEDLVKLFNGLEDFDRKPPEKSIVRKVADAYELLGKPEGKERILEKYKDLFTETTNGKAKKHGYSTSHKRKSGKQG</sequence>
<dbReference type="Proteomes" id="UP000250235">
    <property type="component" value="Unassembled WGS sequence"/>
</dbReference>
<name>A0A2Z7CRW0_9LAMI</name>
<dbReference type="PANTHER" id="PTHR47603:SF1">
    <property type="entry name" value="PPR CONTAINING-LIKE PROTEIN"/>
    <property type="match status" value="1"/>
</dbReference>
<dbReference type="EMBL" id="KQ995297">
    <property type="protein sequence ID" value="KZV47404.1"/>
    <property type="molecule type" value="Genomic_DNA"/>
</dbReference>
<accession>A0A2Z7CRW0</accession>
<organism evidence="2 3">
    <name type="scientific">Dorcoceras hygrometricum</name>
    <dbReference type="NCBI Taxonomy" id="472368"/>
    <lineage>
        <taxon>Eukaryota</taxon>
        <taxon>Viridiplantae</taxon>
        <taxon>Streptophyta</taxon>
        <taxon>Embryophyta</taxon>
        <taxon>Tracheophyta</taxon>
        <taxon>Spermatophyta</taxon>
        <taxon>Magnoliopsida</taxon>
        <taxon>eudicotyledons</taxon>
        <taxon>Gunneridae</taxon>
        <taxon>Pentapetalae</taxon>
        <taxon>asterids</taxon>
        <taxon>lamiids</taxon>
        <taxon>Lamiales</taxon>
        <taxon>Gesneriaceae</taxon>
        <taxon>Didymocarpoideae</taxon>
        <taxon>Trichosporeae</taxon>
        <taxon>Loxocarpinae</taxon>
        <taxon>Dorcoceras</taxon>
    </lineage>
</organism>
<dbReference type="PANTHER" id="PTHR47603">
    <property type="entry name" value="PPR CONTAINING-LIKE PROTEIN"/>
    <property type="match status" value="1"/>
</dbReference>
<reference evidence="2 3" key="1">
    <citation type="journal article" date="2015" name="Proc. Natl. Acad. Sci. U.S.A.">
        <title>The resurrection genome of Boea hygrometrica: A blueprint for survival of dehydration.</title>
        <authorList>
            <person name="Xiao L."/>
            <person name="Yang G."/>
            <person name="Zhang L."/>
            <person name="Yang X."/>
            <person name="Zhao S."/>
            <person name="Ji Z."/>
            <person name="Zhou Q."/>
            <person name="Hu M."/>
            <person name="Wang Y."/>
            <person name="Chen M."/>
            <person name="Xu Y."/>
            <person name="Jin H."/>
            <person name="Xiao X."/>
            <person name="Hu G."/>
            <person name="Bao F."/>
            <person name="Hu Y."/>
            <person name="Wan P."/>
            <person name="Li L."/>
            <person name="Deng X."/>
            <person name="Kuang T."/>
            <person name="Xiang C."/>
            <person name="Zhu J.K."/>
            <person name="Oliver M.J."/>
            <person name="He Y."/>
        </authorList>
    </citation>
    <scope>NUCLEOTIDE SEQUENCE [LARGE SCALE GENOMIC DNA]</scope>
    <source>
        <strain evidence="3">cv. XS01</strain>
    </source>
</reference>
<proteinExistence type="predicted"/>
<evidence type="ECO:0000313" key="3">
    <source>
        <dbReference type="Proteomes" id="UP000250235"/>
    </source>
</evidence>
<gene>
    <name evidence="2" type="ORF">F511_07818</name>
</gene>
<evidence type="ECO:0000256" key="1">
    <source>
        <dbReference type="SAM" id="MobiDB-lite"/>
    </source>
</evidence>
<keyword evidence="3" id="KW-1185">Reference proteome</keyword>
<dbReference type="OrthoDB" id="1878928at2759"/>
<feature type="region of interest" description="Disordered" evidence="1">
    <location>
        <begin position="258"/>
        <end position="278"/>
    </location>
</feature>
<feature type="compositionally biased region" description="Basic residues" evidence="1">
    <location>
        <begin position="260"/>
        <end position="278"/>
    </location>
</feature>
<dbReference type="Gene3D" id="1.25.40.10">
    <property type="entry name" value="Tetratricopeptide repeat domain"/>
    <property type="match status" value="1"/>
</dbReference>